<name>A0A7G9SHZ9_9SPHN</name>
<sequence>MRAVILILIVVIVGVIAAIATGFLNINQVRGIEAPQVSATQNGLTAQGGQAPAFEVETGSVRVGTSNATVKVPALEVSRPGDQAQQQTNNAM</sequence>
<dbReference type="AlphaFoldDB" id="A0A7G9SHZ9"/>
<dbReference type="EMBL" id="CP060718">
    <property type="protein sequence ID" value="QNN67474.1"/>
    <property type="molecule type" value="Genomic_DNA"/>
</dbReference>
<evidence type="ECO:0000313" key="1">
    <source>
        <dbReference type="EMBL" id="QNN67474.1"/>
    </source>
</evidence>
<dbReference type="Proteomes" id="UP000515971">
    <property type="component" value="Chromosome"/>
</dbReference>
<proteinExistence type="predicted"/>
<accession>A0A7G9SHZ9</accession>
<keyword evidence="2" id="KW-1185">Reference proteome</keyword>
<reference evidence="1 2" key="1">
    <citation type="submission" date="2020-08" db="EMBL/GenBank/DDBJ databases">
        <title>Genome sequence of Sphingomonas lutea KCTC 23642T.</title>
        <authorList>
            <person name="Hyun D.-W."/>
            <person name="Bae J.-W."/>
        </authorList>
    </citation>
    <scope>NUCLEOTIDE SEQUENCE [LARGE SCALE GENOMIC DNA]</scope>
    <source>
        <strain evidence="1 2">KCTC 23642</strain>
    </source>
</reference>
<dbReference type="RefSeq" id="WP_187538063.1">
    <property type="nucleotide sequence ID" value="NZ_BAABJT010000001.1"/>
</dbReference>
<dbReference type="KEGG" id="slut:H9L13_00415"/>
<evidence type="ECO:0000313" key="2">
    <source>
        <dbReference type="Proteomes" id="UP000515971"/>
    </source>
</evidence>
<organism evidence="1 2">
    <name type="scientific">Sphingomonas lutea</name>
    <dbReference type="NCBI Taxonomy" id="1045317"/>
    <lineage>
        <taxon>Bacteria</taxon>
        <taxon>Pseudomonadati</taxon>
        <taxon>Pseudomonadota</taxon>
        <taxon>Alphaproteobacteria</taxon>
        <taxon>Sphingomonadales</taxon>
        <taxon>Sphingomonadaceae</taxon>
        <taxon>Sphingomonas</taxon>
    </lineage>
</organism>
<gene>
    <name evidence="1" type="ORF">H9L13_00415</name>
</gene>
<protein>
    <submittedName>
        <fullName evidence="1">Uncharacterized protein</fullName>
    </submittedName>
</protein>